<dbReference type="Proteomes" id="UP000294813">
    <property type="component" value="Unassembled WGS sequence"/>
</dbReference>
<dbReference type="PANTHER" id="PTHR21666">
    <property type="entry name" value="PEPTIDASE-RELATED"/>
    <property type="match status" value="1"/>
</dbReference>
<dbReference type="SUPFAM" id="SSF51261">
    <property type="entry name" value="Duplicated hybrid motif"/>
    <property type="match status" value="1"/>
</dbReference>
<dbReference type="Gene3D" id="2.70.70.10">
    <property type="entry name" value="Glucose Permease (Domain IIA)"/>
    <property type="match status" value="1"/>
</dbReference>
<feature type="compositionally biased region" description="Low complexity" evidence="2">
    <location>
        <begin position="304"/>
        <end position="318"/>
    </location>
</feature>
<dbReference type="InterPro" id="IPR011098">
    <property type="entry name" value="G5_dom"/>
</dbReference>
<dbReference type="CDD" id="cd12797">
    <property type="entry name" value="M23_peptidase"/>
    <property type="match status" value="1"/>
</dbReference>
<evidence type="ECO:0000256" key="2">
    <source>
        <dbReference type="SAM" id="MobiDB-lite"/>
    </source>
</evidence>
<dbReference type="Pfam" id="PF07501">
    <property type="entry name" value="G5"/>
    <property type="match status" value="1"/>
</dbReference>
<name>A0A4R2RFD7_9FIRM</name>
<dbReference type="InterPro" id="IPR050570">
    <property type="entry name" value="Cell_wall_metabolism_enzyme"/>
</dbReference>
<dbReference type="InterPro" id="IPR011055">
    <property type="entry name" value="Dup_hybrid_motif"/>
</dbReference>
<evidence type="ECO:0000313" key="6">
    <source>
        <dbReference type="Proteomes" id="UP000294813"/>
    </source>
</evidence>
<comment type="caution">
    <text evidence="5">The sequence shown here is derived from an EMBL/GenBank/DDBJ whole genome shotgun (WGS) entry which is preliminary data.</text>
</comment>
<dbReference type="InterPro" id="IPR018392">
    <property type="entry name" value="LysM"/>
</dbReference>
<dbReference type="GO" id="GO:0004222">
    <property type="term" value="F:metalloendopeptidase activity"/>
    <property type="evidence" value="ECO:0007669"/>
    <property type="project" value="TreeGrafter"/>
</dbReference>
<evidence type="ECO:0000313" key="5">
    <source>
        <dbReference type="EMBL" id="TCP60787.1"/>
    </source>
</evidence>
<dbReference type="EMBL" id="SLXT01000034">
    <property type="protein sequence ID" value="TCP60787.1"/>
    <property type="molecule type" value="Genomic_DNA"/>
</dbReference>
<dbReference type="AlphaFoldDB" id="A0A4R2RFD7"/>
<gene>
    <name evidence="5" type="ORF">EDD73_13419</name>
</gene>
<dbReference type="InterPro" id="IPR036779">
    <property type="entry name" value="LysM_dom_sf"/>
</dbReference>
<evidence type="ECO:0000259" key="3">
    <source>
        <dbReference type="PROSITE" id="PS51109"/>
    </source>
</evidence>
<feature type="domain" description="LysM" evidence="4">
    <location>
        <begin position="168"/>
        <end position="213"/>
    </location>
</feature>
<dbReference type="PROSITE" id="PS51782">
    <property type="entry name" value="LYSM"/>
    <property type="match status" value="1"/>
</dbReference>
<dbReference type="OrthoDB" id="9814460at2"/>
<dbReference type="SUPFAM" id="SSF54106">
    <property type="entry name" value="LysM domain"/>
    <property type="match status" value="1"/>
</dbReference>
<dbReference type="Gene3D" id="2.20.230.10">
    <property type="entry name" value="Resuscitation-promoting factor rpfb"/>
    <property type="match status" value="1"/>
</dbReference>
<evidence type="ECO:0000259" key="4">
    <source>
        <dbReference type="PROSITE" id="PS51782"/>
    </source>
</evidence>
<dbReference type="PROSITE" id="PS51109">
    <property type="entry name" value="G5"/>
    <property type="match status" value="1"/>
</dbReference>
<sequence>MFGEKKGFDFSSAWSALQDKIRIGDWQEQLAHQPGVEWQRQPWVKWVAVGATMLVLAGGVGTLAVRGSVGGENAAVAQQLPDHVVRKACQIVLDGNPAFIVANRQEAETLINDAVHFFSYGQCGPGMEVTDVKVKQTVTYQDVDVTGDRVLSTEQAKKLLTEGKEDKLRYVVQKGDTLWSVATKNGMSWSELRKANTQLVNDNKLKIGQEIFLNRPSYYLTVVSTYKISTEEDVPYSTKVEKDKNMRAGAVKVKQEGVKGRKLATYVVTKENNYQKEQDLVAEQTLKKPVDRIEVRADRVYIASRGSSKSSRSSNGEGTYSGGGSGQLSWPTTTRRISSPYGYRGREFHPAIDIDLNTGDPVFAAAEGVVVSAGWSGGYGKCVVIDHGGMKTKYAHLSQINVGTGETVSRGQTIGLGGATGRATGSHLHFEVQDGGTRNPMGYVN</sequence>
<accession>A0A4R2RFD7</accession>
<dbReference type="Pfam" id="PF01476">
    <property type="entry name" value="LysM"/>
    <property type="match status" value="1"/>
</dbReference>
<keyword evidence="5" id="KW-0378">Hydrolase</keyword>
<dbReference type="RefSeq" id="WP_131920659.1">
    <property type="nucleotide sequence ID" value="NZ_JAOQNU010000040.1"/>
</dbReference>
<protein>
    <submittedName>
        <fullName evidence="5">Murein DD-endopeptidase MepM/ murein hydrolase activator NlpD</fullName>
    </submittedName>
</protein>
<dbReference type="Gene3D" id="3.10.350.10">
    <property type="entry name" value="LysM domain"/>
    <property type="match status" value="1"/>
</dbReference>
<dbReference type="Pfam" id="PF01551">
    <property type="entry name" value="Peptidase_M23"/>
    <property type="match status" value="1"/>
</dbReference>
<dbReference type="CDD" id="cd00118">
    <property type="entry name" value="LysM"/>
    <property type="match status" value="1"/>
</dbReference>
<keyword evidence="1" id="KW-0732">Signal</keyword>
<dbReference type="PANTHER" id="PTHR21666:SF270">
    <property type="entry name" value="MUREIN HYDROLASE ACTIVATOR ENVC"/>
    <property type="match status" value="1"/>
</dbReference>
<feature type="region of interest" description="Disordered" evidence="2">
    <location>
        <begin position="304"/>
        <end position="334"/>
    </location>
</feature>
<proteinExistence type="predicted"/>
<organism evidence="5 6">
    <name type="scientific">Heliophilum fasciatum</name>
    <dbReference type="NCBI Taxonomy" id="35700"/>
    <lineage>
        <taxon>Bacteria</taxon>
        <taxon>Bacillati</taxon>
        <taxon>Bacillota</taxon>
        <taxon>Clostridia</taxon>
        <taxon>Eubacteriales</taxon>
        <taxon>Heliobacteriaceae</taxon>
        <taxon>Heliophilum</taxon>
    </lineage>
</organism>
<reference evidence="5 6" key="1">
    <citation type="submission" date="2019-03" db="EMBL/GenBank/DDBJ databases">
        <title>Genomic Encyclopedia of Type Strains, Phase IV (KMG-IV): sequencing the most valuable type-strain genomes for metagenomic binning, comparative biology and taxonomic classification.</title>
        <authorList>
            <person name="Goeker M."/>
        </authorList>
    </citation>
    <scope>NUCLEOTIDE SEQUENCE [LARGE SCALE GENOMIC DNA]</scope>
    <source>
        <strain evidence="5 6">DSM 11170</strain>
    </source>
</reference>
<dbReference type="SMART" id="SM01208">
    <property type="entry name" value="G5"/>
    <property type="match status" value="1"/>
</dbReference>
<dbReference type="InterPro" id="IPR016047">
    <property type="entry name" value="M23ase_b-sheet_dom"/>
</dbReference>
<keyword evidence="6" id="KW-1185">Reference proteome</keyword>
<feature type="domain" description="G5" evidence="3">
    <location>
        <begin position="220"/>
        <end position="300"/>
    </location>
</feature>
<evidence type="ECO:0000256" key="1">
    <source>
        <dbReference type="ARBA" id="ARBA00022729"/>
    </source>
</evidence>
<dbReference type="SMART" id="SM00257">
    <property type="entry name" value="LysM"/>
    <property type="match status" value="1"/>
</dbReference>